<evidence type="ECO:0000256" key="2">
    <source>
        <dbReference type="ARBA" id="ARBA00022448"/>
    </source>
</evidence>
<dbReference type="Pfam" id="PF02416">
    <property type="entry name" value="TatA_B_E"/>
    <property type="match status" value="1"/>
</dbReference>
<feature type="compositionally biased region" description="Acidic residues" evidence="10">
    <location>
        <begin position="130"/>
        <end position="145"/>
    </location>
</feature>
<evidence type="ECO:0000256" key="10">
    <source>
        <dbReference type="SAM" id="MobiDB-lite"/>
    </source>
</evidence>
<dbReference type="GO" id="GO:0008320">
    <property type="term" value="F:protein transmembrane transporter activity"/>
    <property type="evidence" value="ECO:0007669"/>
    <property type="project" value="UniProtKB-UniRule"/>
</dbReference>
<keyword evidence="3 9" id="KW-1003">Cell membrane</keyword>
<keyword evidence="7 9" id="KW-0811">Translocation</keyword>
<dbReference type="EMBL" id="FQYO01000005">
    <property type="protein sequence ID" value="SHJ14610.1"/>
    <property type="molecule type" value="Genomic_DNA"/>
</dbReference>
<dbReference type="HAMAP" id="MF_00237">
    <property type="entry name" value="TatB"/>
    <property type="match status" value="1"/>
</dbReference>
<evidence type="ECO:0000256" key="1">
    <source>
        <dbReference type="ARBA" id="ARBA00004167"/>
    </source>
</evidence>
<dbReference type="InterPro" id="IPR003369">
    <property type="entry name" value="TatA/B/E"/>
</dbReference>
<dbReference type="STRING" id="1447782.SAMN05444417_2982"/>
<comment type="function">
    <text evidence="9">Part of the twin-arginine translocation (Tat) system that transports large folded proteins containing a characteristic twin-arginine motif in their signal peptide across membranes. Together with TatC, TatB is part of a receptor directly interacting with Tat signal peptides. TatB may form an oligomeric binding site that transiently accommodates folded Tat precursor proteins before their translocation.</text>
</comment>
<feature type="compositionally biased region" description="Basic and acidic residues" evidence="10">
    <location>
        <begin position="102"/>
        <end position="129"/>
    </location>
</feature>
<evidence type="ECO:0000256" key="8">
    <source>
        <dbReference type="ARBA" id="ARBA00023136"/>
    </source>
</evidence>
<comment type="subunit">
    <text evidence="9">The Tat system comprises two distinct complexes: a TatABC complex, containing multiple copies of TatA, TatB and TatC subunits, and a separate TatA complex, containing only TatA subunits. Substrates initially bind to the TatABC complex, which probably triggers association of the separate TatA complex to form the active translocon.</text>
</comment>
<evidence type="ECO:0000256" key="9">
    <source>
        <dbReference type="HAMAP-Rule" id="MF_00237"/>
    </source>
</evidence>
<dbReference type="OrthoDB" id="7206969at2"/>
<keyword evidence="6 9" id="KW-1133">Transmembrane helix</keyword>
<dbReference type="InterPro" id="IPR018448">
    <property type="entry name" value="TatB"/>
</dbReference>
<proteinExistence type="inferred from homology"/>
<organism evidence="11 12">
    <name type="scientific">Wenxinia saemankumensis</name>
    <dbReference type="NCBI Taxonomy" id="1447782"/>
    <lineage>
        <taxon>Bacteria</taxon>
        <taxon>Pseudomonadati</taxon>
        <taxon>Pseudomonadota</taxon>
        <taxon>Alphaproteobacteria</taxon>
        <taxon>Rhodobacterales</taxon>
        <taxon>Roseobacteraceae</taxon>
        <taxon>Wenxinia</taxon>
    </lineage>
</organism>
<comment type="similarity">
    <text evidence="9">Belongs to the TatB family.</text>
</comment>
<dbReference type="Proteomes" id="UP000184292">
    <property type="component" value="Unassembled WGS sequence"/>
</dbReference>
<dbReference type="AlphaFoldDB" id="A0A1M6GXI0"/>
<keyword evidence="12" id="KW-1185">Reference proteome</keyword>
<keyword evidence="2 9" id="KW-0813">Transport</keyword>
<keyword evidence="5 9" id="KW-0653">Protein transport</keyword>
<keyword evidence="4 9" id="KW-0812">Transmembrane</keyword>
<keyword evidence="8 9" id="KW-0472">Membrane</keyword>
<protein>
    <recommendedName>
        <fullName evidence="9">Sec-independent protein translocase protein TatB</fullName>
    </recommendedName>
</protein>
<gene>
    <name evidence="9" type="primary">tatB</name>
    <name evidence="11" type="ORF">SAMN05444417_2982</name>
</gene>
<accession>A0A1M6GXI0</accession>
<sequence>MFGLGWSETLLIAIVALIVVGPKDLPGLFRQVGQFTGKARAMAREFSRAMEAAADEAGVKEVEKTLRAAANPKSFGTDAVKNAMTDSGKRNVKPGGATQALSKERAEARDRMAEGAARKAEERRAREAAEAEASDAAEMSDEPEPDFGSRPGATPAAAPMADPAPARTTAPQPDPGAPAGTGQAAPQTETQS</sequence>
<evidence type="ECO:0000256" key="6">
    <source>
        <dbReference type="ARBA" id="ARBA00022989"/>
    </source>
</evidence>
<evidence type="ECO:0000256" key="7">
    <source>
        <dbReference type="ARBA" id="ARBA00023010"/>
    </source>
</evidence>
<evidence type="ECO:0000256" key="5">
    <source>
        <dbReference type="ARBA" id="ARBA00022927"/>
    </source>
</evidence>
<name>A0A1M6GXI0_9RHOB</name>
<dbReference type="PANTHER" id="PTHR33162:SF1">
    <property type="entry name" value="SEC-INDEPENDENT PROTEIN TRANSLOCASE PROTEIN TATA, CHLOROPLASTIC"/>
    <property type="match status" value="1"/>
</dbReference>
<dbReference type="PRINTS" id="PR01506">
    <property type="entry name" value="TATBPROTEIN"/>
</dbReference>
<dbReference type="Gene3D" id="1.20.5.3310">
    <property type="match status" value="1"/>
</dbReference>
<evidence type="ECO:0000313" key="12">
    <source>
        <dbReference type="Proteomes" id="UP000184292"/>
    </source>
</evidence>
<evidence type="ECO:0000256" key="4">
    <source>
        <dbReference type="ARBA" id="ARBA00022692"/>
    </source>
</evidence>
<dbReference type="PANTHER" id="PTHR33162">
    <property type="entry name" value="SEC-INDEPENDENT PROTEIN TRANSLOCASE PROTEIN TATA, CHLOROPLASTIC"/>
    <property type="match status" value="1"/>
</dbReference>
<dbReference type="GO" id="GO:0043953">
    <property type="term" value="P:protein transport by the Tat complex"/>
    <property type="evidence" value="ECO:0007669"/>
    <property type="project" value="UniProtKB-UniRule"/>
</dbReference>
<dbReference type="NCBIfam" id="TIGR01410">
    <property type="entry name" value="tatB"/>
    <property type="match status" value="1"/>
</dbReference>
<evidence type="ECO:0000256" key="3">
    <source>
        <dbReference type="ARBA" id="ARBA00022475"/>
    </source>
</evidence>
<evidence type="ECO:0000313" key="11">
    <source>
        <dbReference type="EMBL" id="SHJ14610.1"/>
    </source>
</evidence>
<feature type="compositionally biased region" description="Low complexity" evidence="10">
    <location>
        <begin position="151"/>
        <end position="192"/>
    </location>
</feature>
<dbReference type="RefSeq" id="WP_073332591.1">
    <property type="nucleotide sequence ID" value="NZ_FQYO01000005.1"/>
</dbReference>
<dbReference type="GO" id="GO:0033281">
    <property type="term" value="C:TAT protein transport complex"/>
    <property type="evidence" value="ECO:0007669"/>
    <property type="project" value="UniProtKB-UniRule"/>
</dbReference>
<feature type="region of interest" description="Disordered" evidence="10">
    <location>
        <begin position="77"/>
        <end position="192"/>
    </location>
</feature>
<comment type="subcellular location">
    <subcellularLocation>
        <location evidence="9">Cell membrane</location>
        <topology evidence="9">Single-pass membrane protein</topology>
    </subcellularLocation>
    <subcellularLocation>
        <location evidence="1">Membrane</location>
        <topology evidence="1">Single-pass membrane protein</topology>
    </subcellularLocation>
</comment>
<reference evidence="11 12" key="1">
    <citation type="submission" date="2016-11" db="EMBL/GenBank/DDBJ databases">
        <authorList>
            <person name="Jaros S."/>
            <person name="Januszkiewicz K."/>
            <person name="Wedrychowicz H."/>
        </authorList>
    </citation>
    <scope>NUCLEOTIDE SEQUENCE [LARGE SCALE GENOMIC DNA]</scope>
    <source>
        <strain evidence="11 12">DSM 100565</strain>
    </source>
</reference>